<dbReference type="EMBL" id="JAVREP010000011">
    <property type="protein sequence ID" value="MDT0330168.1"/>
    <property type="molecule type" value="Genomic_DNA"/>
</dbReference>
<proteinExistence type="inferred from homology"/>
<evidence type="ECO:0000313" key="4">
    <source>
        <dbReference type="Proteomes" id="UP001183390"/>
    </source>
</evidence>
<evidence type="ECO:0000313" key="3">
    <source>
        <dbReference type="EMBL" id="MDT0330168.1"/>
    </source>
</evidence>
<feature type="domain" description="Amidase" evidence="2">
    <location>
        <begin position="23"/>
        <end position="446"/>
    </location>
</feature>
<accession>A0ABU2MBV3</accession>
<sequence>MTNEYGTVDQIRTRALEVGAERVVRDHLARVRALEHRINAIASLREDAALDDARRVDAEPALRRGPLAGVPVLVKDVHEVAGLTMANGSRAFASHTPDFDSEVAARLKRAGAVILGSTVMPEFGLRATTDNALHGATRNPWNPEFGPAGSSGGAAAAVAAGLAPVALTGDGAGSGRVPAAACGIVGLKPTRGRVPWGPGMYEHWAGLAISSPMGRTVRDTARLLDVVSGPMTGDPYGLPATPPGHFLEACDRPSEPLRVAWTSTPPHGRVDAGVDAAVRAALDVFDDLPHSLVEDSPDLTGMLEPLLAIMAGSVGALVQFIGPAGLDAVEAPSLEIARQGERMPASDYVAAVNACRALAARVLGFWEEYDVLVTPTSTRGPLRIGEAPAGESFHERWSFYADVFAFGYPFNMTGQPAVTVPCGFDGDGIPVGLQLVGRPGAEDVLLGLAARIEELRPLGRTPDPDLPALR</sequence>
<dbReference type="Proteomes" id="UP001183390">
    <property type="component" value="Unassembled WGS sequence"/>
</dbReference>
<keyword evidence="4" id="KW-1185">Reference proteome</keyword>
<dbReference type="InterPro" id="IPR036928">
    <property type="entry name" value="AS_sf"/>
</dbReference>
<reference evidence="4" key="1">
    <citation type="submission" date="2023-07" db="EMBL/GenBank/DDBJ databases">
        <title>30 novel species of actinomycetes from the DSMZ collection.</title>
        <authorList>
            <person name="Nouioui I."/>
        </authorList>
    </citation>
    <scope>NUCLEOTIDE SEQUENCE [LARGE SCALE GENOMIC DNA]</scope>
    <source>
        <strain evidence="4">DSM 44743</strain>
    </source>
</reference>
<gene>
    <name evidence="3" type="ORF">RM479_17280</name>
</gene>
<evidence type="ECO:0000256" key="1">
    <source>
        <dbReference type="ARBA" id="ARBA00009199"/>
    </source>
</evidence>
<comment type="caution">
    <text evidence="3">The sequence shown here is derived from an EMBL/GenBank/DDBJ whole genome shotgun (WGS) entry which is preliminary data.</text>
</comment>
<dbReference type="PANTHER" id="PTHR11895:SF7">
    <property type="entry name" value="GLUTAMYL-TRNA(GLN) AMIDOTRANSFERASE SUBUNIT A, MITOCHONDRIAL"/>
    <property type="match status" value="1"/>
</dbReference>
<protein>
    <submittedName>
        <fullName evidence="3">Amidase</fullName>
    </submittedName>
</protein>
<dbReference type="InterPro" id="IPR023631">
    <property type="entry name" value="Amidase_dom"/>
</dbReference>
<evidence type="ECO:0000259" key="2">
    <source>
        <dbReference type="Pfam" id="PF01425"/>
    </source>
</evidence>
<dbReference type="InterPro" id="IPR000120">
    <property type="entry name" value="Amidase"/>
</dbReference>
<dbReference type="Pfam" id="PF01425">
    <property type="entry name" value="Amidase"/>
    <property type="match status" value="1"/>
</dbReference>
<comment type="similarity">
    <text evidence="1">Belongs to the amidase family.</text>
</comment>
<dbReference type="Gene3D" id="3.90.1300.10">
    <property type="entry name" value="Amidase signature (AS) domain"/>
    <property type="match status" value="1"/>
</dbReference>
<name>A0ABU2MBV3_9ACTN</name>
<dbReference type="PANTHER" id="PTHR11895">
    <property type="entry name" value="TRANSAMIDASE"/>
    <property type="match status" value="1"/>
</dbReference>
<dbReference type="SUPFAM" id="SSF75304">
    <property type="entry name" value="Amidase signature (AS) enzymes"/>
    <property type="match status" value="1"/>
</dbReference>
<organism evidence="3 4">
    <name type="scientific">Nocardiopsis lambiniae</name>
    <dbReference type="NCBI Taxonomy" id="3075539"/>
    <lineage>
        <taxon>Bacteria</taxon>
        <taxon>Bacillati</taxon>
        <taxon>Actinomycetota</taxon>
        <taxon>Actinomycetes</taxon>
        <taxon>Streptosporangiales</taxon>
        <taxon>Nocardiopsidaceae</taxon>
        <taxon>Nocardiopsis</taxon>
    </lineage>
</organism>
<dbReference type="RefSeq" id="WP_311512748.1">
    <property type="nucleotide sequence ID" value="NZ_JAVREP010000011.1"/>
</dbReference>